<dbReference type="Proteomes" id="UP000190989">
    <property type="component" value="Unassembled WGS sequence"/>
</dbReference>
<name>A0A1U6GYJ7_9SPHN</name>
<dbReference type="SUPFAM" id="SSF56399">
    <property type="entry name" value="ADP-ribosylation"/>
    <property type="match status" value="1"/>
</dbReference>
<dbReference type="RefSeq" id="WP_079729529.1">
    <property type="nucleotide sequence ID" value="NZ_FVZE01000001.1"/>
</dbReference>
<protein>
    <submittedName>
        <fullName evidence="1">Uncharacterized conserved protein, DUF952 family</fullName>
    </submittedName>
</protein>
<proteinExistence type="predicted"/>
<evidence type="ECO:0000313" key="2">
    <source>
        <dbReference type="Proteomes" id="UP000190989"/>
    </source>
</evidence>
<evidence type="ECO:0000313" key="1">
    <source>
        <dbReference type="EMBL" id="SLJ88612.1"/>
    </source>
</evidence>
<dbReference type="PANTHER" id="PTHR34129">
    <property type="entry name" value="BLR1139 PROTEIN"/>
    <property type="match status" value="1"/>
</dbReference>
<dbReference type="AlphaFoldDB" id="A0A1U6GYJ7"/>
<accession>A0A1U6GYJ7</accession>
<dbReference type="Pfam" id="PF06108">
    <property type="entry name" value="DUF952"/>
    <property type="match status" value="1"/>
</dbReference>
<keyword evidence="2" id="KW-1185">Reference proteome</keyword>
<gene>
    <name evidence="1" type="ORF">SAMN06295987_101829</name>
</gene>
<dbReference type="STRING" id="428990.SAMN06295987_101829"/>
<reference evidence="2" key="1">
    <citation type="submission" date="2017-02" db="EMBL/GenBank/DDBJ databases">
        <authorList>
            <person name="Varghese N."/>
            <person name="Submissions S."/>
        </authorList>
    </citation>
    <scope>NUCLEOTIDE SEQUENCE [LARGE SCALE GENOMIC DNA]</scope>
    <source>
        <strain evidence="2">SM117</strain>
    </source>
</reference>
<organism evidence="1 2">
    <name type="scientific">Novosphingobium mathurense</name>
    <dbReference type="NCBI Taxonomy" id="428990"/>
    <lineage>
        <taxon>Bacteria</taxon>
        <taxon>Pseudomonadati</taxon>
        <taxon>Pseudomonadota</taxon>
        <taxon>Alphaproteobacteria</taxon>
        <taxon>Sphingomonadales</taxon>
        <taxon>Sphingomonadaceae</taxon>
        <taxon>Novosphingobium</taxon>
    </lineage>
</organism>
<dbReference type="PANTHER" id="PTHR34129:SF1">
    <property type="entry name" value="DUF952 DOMAIN-CONTAINING PROTEIN"/>
    <property type="match status" value="1"/>
</dbReference>
<dbReference type="EMBL" id="FVZE01000001">
    <property type="protein sequence ID" value="SLJ88612.1"/>
    <property type="molecule type" value="Genomic_DNA"/>
</dbReference>
<dbReference type="Gene3D" id="3.20.170.20">
    <property type="entry name" value="Protein of unknown function DUF952"/>
    <property type="match status" value="1"/>
</dbReference>
<dbReference type="InterPro" id="IPR009297">
    <property type="entry name" value="DUF952"/>
</dbReference>
<sequence>MSEERALSTETIAYKVLTGAQLARLLEDGSFLGAPVDLADGYVHLSAAGQVQGTLDKHFAGEDDLYIAGIDLEAVSDALKWEVSRGGALFPHLYAPLPLSAVIAHGPVRREPSGRVILPGRG</sequence>